<accession>W2S0R2</accession>
<dbReference type="InterPro" id="IPR002347">
    <property type="entry name" value="SDR_fam"/>
</dbReference>
<evidence type="ECO:0000256" key="2">
    <source>
        <dbReference type="ARBA" id="ARBA00022857"/>
    </source>
</evidence>
<evidence type="ECO:0000256" key="1">
    <source>
        <dbReference type="ARBA" id="ARBA00006484"/>
    </source>
</evidence>
<dbReference type="GeneID" id="19970809"/>
<proteinExistence type="inferred from homology"/>
<sequence length="370" mass="40734">MSSLANGFSRARTIPTYILRQLATEPLASGALLYFLTRASPHVRERVLGPLRPYILSKNADARIATAVRILKVLLAIGVGGRISQLLDRLALNNWYLRRPGAAWRFGDAQKSELVLITGGCSGFGLEMAKRFSEHARVIVLDVGALPDELARLNDVHYYKCDITDFDALQSLAAEIKSTHGNPSVLINNAGIAQSGPSPVLHDLQPHAVDRLFKVNLVSHFVLIREFLPGMLAARKGHVVSIASMASYVSAPGLLDYACSKVGALYLNDGLRAELLTRHGTAGHSIHTTSVHPSWHATGIVKPFESRLRELGVRMDPPSNVANEVVRRVLARRSGQIFMPASESRWANLRAYPVWVQDWAFGWAWGRWNA</sequence>
<name>W2S0R2_CYPE1</name>
<evidence type="ECO:0000313" key="5">
    <source>
        <dbReference type="EMBL" id="ETN41534.1"/>
    </source>
</evidence>
<dbReference type="OrthoDB" id="10253736at2759"/>
<dbReference type="AlphaFoldDB" id="W2S0R2"/>
<dbReference type="STRING" id="1220924.W2S0R2"/>
<dbReference type="PROSITE" id="PS00061">
    <property type="entry name" value="ADH_SHORT"/>
    <property type="match status" value="1"/>
</dbReference>
<evidence type="ECO:0000256" key="4">
    <source>
        <dbReference type="RuleBase" id="RU000363"/>
    </source>
</evidence>
<dbReference type="VEuPathDB" id="FungiDB:HMPREF1541_03470"/>
<dbReference type="EMBL" id="KB822719">
    <property type="protein sequence ID" value="ETN41534.1"/>
    <property type="molecule type" value="Genomic_DNA"/>
</dbReference>
<dbReference type="Gene3D" id="3.40.50.720">
    <property type="entry name" value="NAD(P)-binding Rossmann-like Domain"/>
    <property type="match status" value="1"/>
</dbReference>
<dbReference type="InterPro" id="IPR036291">
    <property type="entry name" value="NAD(P)-bd_dom_sf"/>
</dbReference>
<dbReference type="RefSeq" id="XP_008716043.1">
    <property type="nucleotide sequence ID" value="XM_008717821.1"/>
</dbReference>
<dbReference type="Proteomes" id="UP000030752">
    <property type="component" value="Unassembled WGS sequence"/>
</dbReference>
<protein>
    <submittedName>
        <fullName evidence="5">Uncharacterized protein</fullName>
    </submittedName>
</protein>
<comment type="similarity">
    <text evidence="1 4">Belongs to the short-chain dehydrogenases/reductases (SDR) family.</text>
</comment>
<dbReference type="HOGENOM" id="CLU_010194_5_2_1"/>
<keyword evidence="6" id="KW-1185">Reference proteome</keyword>
<dbReference type="Pfam" id="PF00106">
    <property type="entry name" value="adh_short"/>
    <property type="match status" value="1"/>
</dbReference>
<organism evidence="5 6">
    <name type="scientific">Cyphellophora europaea (strain CBS 101466)</name>
    <name type="common">Phialophora europaea</name>
    <dbReference type="NCBI Taxonomy" id="1220924"/>
    <lineage>
        <taxon>Eukaryota</taxon>
        <taxon>Fungi</taxon>
        <taxon>Dikarya</taxon>
        <taxon>Ascomycota</taxon>
        <taxon>Pezizomycotina</taxon>
        <taxon>Eurotiomycetes</taxon>
        <taxon>Chaetothyriomycetidae</taxon>
        <taxon>Chaetothyriales</taxon>
        <taxon>Cyphellophoraceae</taxon>
        <taxon>Cyphellophora</taxon>
    </lineage>
</organism>
<dbReference type="InParanoid" id="W2S0R2"/>
<dbReference type="PANTHER" id="PTHR24322:SF736">
    <property type="entry name" value="RETINOL DEHYDROGENASE 10"/>
    <property type="match status" value="1"/>
</dbReference>
<dbReference type="GO" id="GO:0016616">
    <property type="term" value="F:oxidoreductase activity, acting on the CH-OH group of donors, NAD or NADP as acceptor"/>
    <property type="evidence" value="ECO:0007669"/>
    <property type="project" value="TreeGrafter"/>
</dbReference>
<reference evidence="5 6" key="1">
    <citation type="submission" date="2013-03" db="EMBL/GenBank/DDBJ databases">
        <title>The Genome Sequence of Phialophora europaea CBS 101466.</title>
        <authorList>
            <consortium name="The Broad Institute Genomics Platform"/>
            <person name="Cuomo C."/>
            <person name="de Hoog S."/>
            <person name="Gorbushina A."/>
            <person name="Walker B."/>
            <person name="Young S.K."/>
            <person name="Zeng Q."/>
            <person name="Gargeya S."/>
            <person name="Fitzgerald M."/>
            <person name="Haas B."/>
            <person name="Abouelleil A."/>
            <person name="Allen A.W."/>
            <person name="Alvarado L."/>
            <person name="Arachchi H.M."/>
            <person name="Berlin A.M."/>
            <person name="Chapman S.B."/>
            <person name="Gainer-Dewar J."/>
            <person name="Goldberg J."/>
            <person name="Griggs A."/>
            <person name="Gujja S."/>
            <person name="Hansen M."/>
            <person name="Howarth C."/>
            <person name="Imamovic A."/>
            <person name="Ireland A."/>
            <person name="Larimer J."/>
            <person name="McCowan C."/>
            <person name="Murphy C."/>
            <person name="Pearson M."/>
            <person name="Poon T.W."/>
            <person name="Priest M."/>
            <person name="Roberts A."/>
            <person name="Saif S."/>
            <person name="Shea T."/>
            <person name="Sisk P."/>
            <person name="Sykes S."/>
            <person name="Wortman J."/>
            <person name="Nusbaum C."/>
            <person name="Birren B."/>
        </authorList>
    </citation>
    <scope>NUCLEOTIDE SEQUENCE [LARGE SCALE GENOMIC DNA]</scope>
    <source>
        <strain evidence="5 6">CBS 101466</strain>
    </source>
</reference>
<keyword evidence="3" id="KW-0560">Oxidoreductase</keyword>
<evidence type="ECO:0000256" key="3">
    <source>
        <dbReference type="ARBA" id="ARBA00023002"/>
    </source>
</evidence>
<dbReference type="PRINTS" id="PR00081">
    <property type="entry name" value="GDHRDH"/>
</dbReference>
<dbReference type="SUPFAM" id="SSF51735">
    <property type="entry name" value="NAD(P)-binding Rossmann-fold domains"/>
    <property type="match status" value="1"/>
</dbReference>
<evidence type="ECO:0000313" key="6">
    <source>
        <dbReference type="Proteomes" id="UP000030752"/>
    </source>
</evidence>
<dbReference type="PRINTS" id="PR00080">
    <property type="entry name" value="SDRFAMILY"/>
</dbReference>
<dbReference type="InterPro" id="IPR020904">
    <property type="entry name" value="Sc_DH/Rdtase_CS"/>
</dbReference>
<dbReference type="eggNOG" id="KOG1201">
    <property type="taxonomic scope" value="Eukaryota"/>
</dbReference>
<dbReference type="PANTHER" id="PTHR24322">
    <property type="entry name" value="PKSB"/>
    <property type="match status" value="1"/>
</dbReference>
<keyword evidence="2" id="KW-0521">NADP</keyword>
<gene>
    <name evidence="5" type="ORF">HMPREF1541_03470</name>
</gene>